<evidence type="ECO:0000256" key="1">
    <source>
        <dbReference type="SAM" id="Phobius"/>
    </source>
</evidence>
<keyword evidence="1" id="KW-0472">Membrane</keyword>
<sequence>MATENPITVENISAASVDAVSLSSDVGAWVAGLVAIVALVGIVGPYLALQASLSDRNRATNAVKDTPEKYVSRGFRLSKRLRVFRCIRVPDLAPGYITNDPLSE</sequence>
<dbReference type="AlphaFoldDB" id="A0AA38VWY3"/>
<feature type="transmembrane region" description="Helical" evidence="1">
    <location>
        <begin position="26"/>
        <end position="49"/>
    </location>
</feature>
<reference evidence="2" key="1">
    <citation type="submission" date="2022-07" db="EMBL/GenBank/DDBJ databases">
        <title>Fungi with potential for degradation of polypropylene.</title>
        <authorList>
            <person name="Gostincar C."/>
        </authorList>
    </citation>
    <scope>NUCLEOTIDE SEQUENCE</scope>
    <source>
        <strain evidence="2">EXF-13308</strain>
    </source>
</reference>
<evidence type="ECO:0000313" key="2">
    <source>
        <dbReference type="EMBL" id="KAJ9156323.1"/>
    </source>
</evidence>
<comment type="caution">
    <text evidence="2">The sequence shown here is derived from an EMBL/GenBank/DDBJ whole genome shotgun (WGS) entry which is preliminary data.</text>
</comment>
<protein>
    <submittedName>
        <fullName evidence="2">Uncharacterized protein</fullName>
    </submittedName>
</protein>
<keyword evidence="3" id="KW-1185">Reference proteome</keyword>
<dbReference type="Proteomes" id="UP001174694">
    <property type="component" value="Unassembled WGS sequence"/>
</dbReference>
<gene>
    <name evidence="2" type="ORF">NKR23_g984</name>
</gene>
<evidence type="ECO:0000313" key="3">
    <source>
        <dbReference type="Proteomes" id="UP001174694"/>
    </source>
</evidence>
<dbReference type="EMBL" id="JANBVO010000002">
    <property type="protein sequence ID" value="KAJ9156323.1"/>
    <property type="molecule type" value="Genomic_DNA"/>
</dbReference>
<proteinExistence type="predicted"/>
<organism evidence="2 3">
    <name type="scientific">Pleurostoma richardsiae</name>
    <dbReference type="NCBI Taxonomy" id="41990"/>
    <lineage>
        <taxon>Eukaryota</taxon>
        <taxon>Fungi</taxon>
        <taxon>Dikarya</taxon>
        <taxon>Ascomycota</taxon>
        <taxon>Pezizomycotina</taxon>
        <taxon>Sordariomycetes</taxon>
        <taxon>Sordariomycetidae</taxon>
        <taxon>Calosphaeriales</taxon>
        <taxon>Pleurostomataceae</taxon>
        <taxon>Pleurostoma</taxon>
    </lineage>
</organism>
<keyword evidence="1" id="KW-0812">Transmembrane</keyword>
<accession>A0AA38VWY3</accession>
<name>A0AA38VWY3_9PEZI</name>
<keyword evidence="1" id="KW-1133">Transmembrane helix</keyword>